<keyword evidence="2" id="KW-0472">Membrane</keyword>
<reference evidence="4 5" key="1">
    <citation type="submission" date="2014-04" db="EMBL/GenBank/DDBJ databases">
        <authorList>
            <consortium name="DOE Joint Genome Institute"/>
            <person name="Kuo A."/>
            <person name="Kohler A."/>
            <person name="Nagy L.G."/>
            <person name="Floudas D."/>
            <person name="Copeland A."/>
            <person name="Barry K.W."/>
            <person name="Cichocki N."/>
            <person name="Veneault-Fourrey C."/>
            <person name="LaButti K."/>
            <person name="Lindquist E.A."/>
            <person name="Lipzen A."/>
            <person name="Lundell T."/>
            <person name="Morin E."/>
            <person name="Murat C."/>
            <person name="Sun H."/>
            <person name="Tunlid A."/>
            <person name="Henrissat B."/>
            <person name="Grigoriev I.V."/>
            <person name="Hibbett D.S."/>
            <person name="Martin F."/>
            <person name="Nordberg H.P."/>
            <person name="Cantor M.N."/>
            <person name="Hua S.X."/>
        </authorList>
    </citation>
    <scope>NUCLEOTIDE SEQUENCE [LARGE SCALE GENOMIC DNA]</scope>
    <source>
        <strain evidence="4 5">LaAM-08-1</strain>
    </source>
</reference>
<evidence type="ECO:0000313" key="5">
    <source>
        <dbReference type="Proteomes" id="UP000054477"/>
    </source>
</evidence>
<dbReference type="InterPro" id="IPR041539">
    <property type="entry name" value="CxC5"/>
</dbReference>
<keyword evidence="2" id="KW-1133">Transmembrane helix</keyword>
<protein>
    <recommendedName>
        <fullName evidence="3">CxC5 like cysteine cluster associated with KDZ domain-containing protein</fullName>
    </recommendedName>
</protein>
<dbReference type="Proteomes" id="UP000054477">
    <property type="component" value="Unassembled WGS sequence"/>
</dbReference>
<name>A0A0C9WRB6_9AGAR</name>
<reference evidence="5" key="2">
    <citation type="submission" date="2015-01" db="EMBL/GenBank/DDBJ databases">
        <title>Evolutionary Origins and Diversification of the Mycorrhizal Mutualists.</title>
        <authorList>
            <consortium name="DOE Joint Genome Institute"/>
            <consortium name="Mycorrhizal Genomics Consortium"/>
            <person name="Kohler A."/>
            <person name="Kuo A."/>
            <person name="Nagy L.G."/>
            <person name="Floudas D."/>
            <person name="Copeland A."/>
            <person name="Barry K.W."/>
            <person name="Cichocki N."/>
            <person name="Veneault-Fourrey C."/>
            <person name="LaButti K."/>
            <person name="Lindquist E.A."/>
            <person name="Lipzen A."/>
            <person name="Lundell T."/>
            <person name="Morin E."/>
            <person name="Murat C."/>
            <person name="Riley R."/>
            <person name="Ohm R."/>
            <person name="Sun H."/>
            <person name="Tunlid A."/>
            <person name="Henrissat B."/>
            <person name="Grigoriev I.V."/>
            <person name="Hibbett D.S."/>
            <person name="Martin F."/>
        </authorList>
    </citation>
    <scope>NUCLEOTIDE SEQUENCE [LARGE SCALE GENOMIC DNA]</scope>
    <source>
        <strain evidence="5">LaAM-08-1</strain>
    </source>
</reference>
<evidence type="ECO:0000256" key="1">
    <source>
        <dbReference type="SAM" id="MobiDB-lite"/>
    </source>
</evidence>
<feature type="region of interest" description="Disordered" evidence="1">
    <location>
        <begin position="472"/>
        <end position="495"/>
    </location>
</feature>
<feature type="compositionally biased region" description="Polar residues" evidence="1">
    <location>
        <begin position="475"/>
        <end position="492"/>
    </location>
</feature>
<dbReference type="AlphaFoldDB" id="A0A0C9WRB6"/>
<dbReference type="OrthoDB" id="2527272at2759"/>
<dbReference type="Pfam" id="PF18718">
    <property type="entry name" value="CxC5"/>
    <property type="match status" value="1"/>
</dbReference>
<proteinExistence type="predicted"/>
<evidence type="ECO:0000259" key="3">
    <source>
        <dbReference type="Pfam" id="PF18718"/>
    </source>
</evidence>
<keyword evidence="5" id="KW-1185">Reference proteome</keyword>
<accession>A0A0C9WRB6</accession>
<organism evidence="4 5">
    <name type="scientific">Laccaria amethystina LaAM-08-1</name>
    <dbReference type="NCBI Taxonomy" id="1095629"/>
    <lineage>
        <taxon>Eukaryota</taxon>
        <taxon>Fungi</taxon>
        <taxon>Dikarya</taxon>
        <taxon>Basidiomycota</taxon>
        <taxon>Agaricomycotina</taxon>
        <taxon>Agaricomycetes</taxon>
        <taxon>Agaricomycetidae</taxon>
        <taxon>Agaricales</taxon>
        <taxon>Agaricineae</taxon>
        <taxon>Hydnangiaceae</taxon>
        <taxon>Laccaria</taxon>
    </lineage>
</organism>
<sequence length="675" mass="75902">MQWIFFSRSFIHEIACSTILGLIFVICNHVIIIWMLLFLTLLPGVSALSEREFPDITFKDFVKDNFSSKITLSTVLLVLFSLTDNHELLSLHAKQQNPTGKGENAVCVSAWMKTLVCGLVERLGEKSDTLLKKTQSISGDRKIVAIGDKLDHLSKILDLYPYDDKGHFQGKLKPTSHDELKPVLLICPNSSFCVTKQSKRRSLMQHSPPRDIRTVTLIKGNKIHKNAYVLTGICSSCKTLYLADRERSTNSDNTVSRMYLNSARYPKVGQSIWVDRVFSAAVLNGMYSFHASAAAYTEFWNNSYSENSTGKITQRQIWQAFIQESILSLGTTSDLDLVLPDGLPIDDVTKSAFEILGGKGRIRAAHAHECSECTQTYKAIADSLLTGDDPAALVGEDKNRPVPALVGEGADLAAADAAQARSNAQQNQAGSDMNIDENACSEHQGEWIKHLHSRSKQSLAGVKRMLQRPAETLPWQPSTERPVQPHDQPTTETEGKHYFSPSQFYCVETICSPCGVVVAWTKFDKAESPTNILKWLESTYPTEESRPDYICINKACLVLRTAIANGSWEWIWKKTTRFIVDSYHYINHCTTDYICRKWCNAAPLNGSAPNLIISAVDKNGQPYLKRAFNTQACEQLNSWLGGFDSILKRMTQGNFNWYIHTMLFYHTRYVIRKQE</sequence>
<evidence type="ECO:0000256" key="2">
    <source>
        <dbReference type="SAM" id="Phobius"/>
    </source>
</evidence>
<dbReference type="EMBL" id="KN838817">
    <property type="protein sequence ID" value="KIJ93925.1"/>
    <property type="molecule type" value="Genomic_DNA"/>
</dbReference>
<evidence type="ECO:0000313" key="4">
    <source>
        <dbReference type="EMBL" id="KIJ93925.1"/>
    </source>
</evidence>
<dbReference type="HOGENOM" id="CLU_004966_6_1_1"/>
<feature type="domain" description="CxC5 like cysteine cluster associated with KDZ" evidence="3">
    <location>
        <begin position="182"/>
        <end position="304"/>
    </location>
</feature>
<gene>
    <name evidence="4" type="ORF">K443DRAFT_111290</name>
</gene>
<keyword evidence="2" id="KW-0812">Transmembrane</keyword>
<feature type="transmembrane region" description="Helical" evidence="2">
    <location>
        <begin position="20"/>
        <end position="42"/>
    </location>
</feature>